<keyword evidence="1" id="KW-0175">Coiled coil</keyword>
<evidence type="ECO:0000313" key="3">
    <source>
        <dbReference type="EMBL" id="ABK19157.1"/>
    </source>
</evidence>
<proteinExistence type="predicted"/>
<dbReference type="EMBL" id="CP000478">
    <property type="protein sequence ID" value="ABK19157.1"/>
    <property type="molecule type" value="Genomic_DNA"/>
</dbReference>
<keyword evidence="2" id="KW-0812">Transmembrane</keyword>
<dbReference type="InParanoid" id="A0LP05"/>
<feature type="transmembrane region" description="Helical" evidence="2">
    <location>
        <begin position="59"/>
        <end position="80"/>
    </location>
</feature>
<organism evidence="3 4">
    <name type="scientific">Syntrophobacter fumaroxidans (strain DSM 10017 / MPOB)</name>
    <dbReference type="NCBI Taxonomy" id="335543"/>
    <lineage>
        <taxon>Bacteria</taxon>
        <taxon>Pseudomonadati</taxon>
        <taxon>Thermodesulfobacteriota</taxon>
        <taxon>Syntrophobacteria</taxon>
        <taxon>Syntrophobacterales</taxon>
        <taxon>Syntrophobacteraceae</taxon>
        <taxon>Syntrophobacter</taxon>
    </lineage>
</organism>
<keyword evidence="4" id="KW-1185">Reference proteome</keyword>
<evidence type="ECO:0000256" key="1">
    <source>
        <dbReference type="SAM" id="Coils"/>
    </source>
</evidence>
<dbReference type="RefSeq" id="WP_011700282.1">
    <property type="nucleotide sequence ID" value="NC_008554.1"/>
</dbReference>
<reference evidence="3 4" key="1">
    <citation type="submission" date="2006-10" db="EMBL/GenBank/DDBJ databases">
        <title>Complete sequence of Syntrophobacter fumaroxidans MPOB.</title>
        <authorList>
            <consortium name="US DOE Joint Genome Institute"/>
            <person name="Copeland A."/>
            <person name="Lucas S."/>
            <person name="Lapidus A."/>
            <person name="Barry K."/>
            <person name="Detter J.C."/>
            <person name="Glavina del Rio T."/>
            <person name="Hammon N."/>
            <person name="Israni S."/>
            <person name="Pitluck S."/>
            <person name="Goltsman E.G."/>
            <person name="Martinez M."/>
            <person name="Schmutz J."/>
            <person name="Larimer F."/>
            <person name="Land M."/>
            <person name="Hauser L."/>
            <person name="Kyrpides N."/>
            <person name="Kim E."/>
            <person name="Boone D.R."/>
            <person name="Brockman F."/>
            <person name="Culley D."/>
            <person name="Ferry J."/>
            <person name="Gunsalus R."/>
            <person name="McInerney M.J."/>
            <person name="Morrison M."/>
            <person name="Plugge C."/>
            <person name="Rohlin L."/>
            <person name="Scholten J."/>
            <person name="Sieber J."/>
            <person name="Stams A.J.M."/>
            <person name="Worm P."/>
            <person name="Henstra A.M."/>
            <person name="Richardson P."/>
        </authorList>
    </citation>
    <scope>NUCLEOTIDE SEQUENCE [LARGE SCALE GENOMIC DNA]</scope>
    <source>
        <strain evidence="4">DSM 10017 / MPOB</strain>
    </source>
</reference>
<dbReference type="STRING" id="335543.Sfum_3486"/>
<protein>
    <submittedName>
        <fullName evidence="3">Uncharacterized protein</fullName>
    </submittedName>
</protein>
<dbReference type="Proteomes" id="UP000001784">
    <property type="component" value="Chromosome"/>
</dbReference>
<keyword evidence="2" id="KW-1133">Transmembrane helix</keyword>
<gene>
    <name evidence="3" type="ordered locus">Sfum_3486</name>
</gene>
<feature type="transmembrane region" description="Helical" evidence="2">
    <location>
        <begin position="35"/>
        <end position="53"/>
    </location>
</feature>
<dbReference type="eggNOG" id="ENOG5032XUC">
    <property type="taxonomic scope" value="Bacteria"/>
</dbReference>
<evidence type="ECO:0000256" key="2">
    <source>
        <dbReference type="SAM" id="Phobius"/>
    </source>
</evidence>
<dbReference type="HOGENOM" id="CLU_089661_0_0_7"/>
<sequence length="284" mass="31772">MKKDQEEKTALAVIEDFSQQAIGKAVLRNTIQHPLTLYPLVLGVLGTAASLVLELPFAVLLGSISAMGGGVMGWVVNFFFRGDAFATRYIQGCQEAVALQRHRLMETMHEALVQCRSIAGAEGLCEQGIAQLEQAQKRLANLREILEERVHSNELIYTRYLGAAEQVYLSVLDNLRDMTAILKSVSAIDTEYIAHRMNELRRLDNPTDADREENETLVKRKALRDQQLHKVNVLLTRNEEAMTQMDDAGAAVANMDTDDSRTSLDLETAIEELQKLARVSQQFK</sequence>
<name>A0LP05_SYNFM</name>
<feature type="coiled-coil region" evidence="1">
    <location>
        <begin position="125"/>
        <end position="152"/>
    </location>
</feature>
<dbReference type="AlphaFoldDB" id="A0LP05"/>
<dbReference type="OrthoDB" id="6198788at2"/>
<keyword evidence="2" id="KW-0472">Membrane</keyword>
<accession>A0LP05</accession>
<evidence type="ECO:0000313" key="4">
    <source>
        <dbReference type="Proteomes" id="UP000001784"/>
    </source>
</evidence>
<dbReference type="KEGG" id="sfu:Sfum_3486"/>